<evidence type="ECO:0000313" key="2">
    <source>
        <dbReference type="EMBL" id="PJJ73440.1"/>
    </source>
</evidence>
<keyword evidence="1" id="KW-0472">Membrane</keyword>
<keyword evidence="3" id="KW-1185">Reference proteome</keyword>
<feature type="transmembrane region" description="Helical" evidence="1">
    <location>
        <begin position="121"/>
        <end position="145"/>
    </location>
</feature>
<feature type="transmembrane region" description="Helical" evidence="1">
    <location>
        <begin position="201"/>
        <end position="222"/>
    </location>
</feature>
<dbReference type="EMBL" id="PGFF01000001">
    <property type="protein sequence ID" value="PJJ73440.1"/>
    <property type="molecule type" value="Genomic_DNA"/>
</dbReference>
<organism evidence="2 3">
    <name type="scientific">Diaminobutyricimonas aerilata</name>
    <dbReference type="NCBI Taxonomy" id="1162967"/>
    <lineage>
        <taxon>Bacteria</taxon>
        <taxon>Bacillati</taxon>
        <taxon>Actinomycetota</taxon>
        <taxon>Actinomycetes</taxon>
        <taxon>Micrococcales</taxon>
        <taxon>Microbacteriaceae</taxon>
        <taxon>Diaminobutyricimonas</taxon>
    </lineage>
</organism>
<reference evidence="2 3" key="1">
    <citation type="submission" date="2017-11" db="EMBL/GenBank/DDBJ databases">
        <title>Genomic Encyclopedia of Archaeal and Bacterial Type Strains, Phase II (KMG-II): From Individual Species to Whole Genera.</title>
        <authorList>
            <person name="Goeker M."/>
        </authorList>
    </citation>
    <scope>NUCLEOTIDE SEQUENCE [LARGE SCALE GENOMIC DNA]</scope>
    <source>
        <strain evidence="2 3">DSM 27393</strain>
    </source>
</reference>
<feature type="transmembrane region" description="Helical" evidence="1">
    <location>
        <begin position="157"/>
        <end position="181"/>
    </location>
</feature>
<name>A0A2M9CNH0_9MICO</name>
<feature type="transmembrane region" description="Helical" evidence="1">
    <location>
        <begin position="54"/>
        <end position="78"/>
    </location>
</feature>
<dbReference type="Proteomes" id="UP000228758">
    <property type="component" value="Unassembled WGS sequence"/>
</dbReference>
<keyword evidence="1" id="KW-1133">Transmembrane helix</keyword>
<feature type="transmembrane region" description="Helical" evidence="1">
    <location>
        <begin position="26"/>
        <end position="48"/>
    </location>
</feature>
<accession>A0A2M9CNH0</accession>
<comment type="caution">
    <text evidence="2">The sequence shown here is derived from an EMBL/GenBank/DDBJ whole genome shotgun (WGS) entry which is preliminary data.</text>
</comment>
<gene>
    <name evidence="2" type="ORF">CLV46_3032</name>
</gene>
<dbReference type="RefSeq" id="WP_157802354.1">
    <property type="nucleotide sequence ID" value="NZ_PGFF01000001.1"/>
</dbReference>
<keyword evidence="1" id="KW-0812">Transmembrane</keyword>
<proteinExistence type="predicted"/>
<evidence type="ECO:0000256" key="1">
    <source>
        <dbReference type="SAM" id="Phobius"/>
    </source>
</evidence>
<protein>
    <submittedName>
        <fullName evidence="2">Uncharacterized protein</fullName>
    </submittedName>
</protein>
<feature type="transmembrane region" description="Helical" evidence="1">
    <location>
        <begin position="229"/>
        <end position="248"/>
    </location>
</feature>
<sequence>MEPVSHSVVTPTRDDGRPAARPAVEAFTAGAVTLAVFVLGSVLLVGAVSAQSLLATASAAVISWRTLLYAVGLALVAMRMAHASSSRRRIAFVVVALIATVIDLGISTLPSAFAAGGGGGVLFAVMWFLQLFAFGASAAVGALASGLAARDDSRPRAAGVVTILLLLGGAAAALLLMLQYLEVYFTIWGESDRPSPGEEARYLLTGGTALALGVAGTVVAAVRRRTRAVITGIAVVLLTVALAGVFAVPQGRWTPEPAPVVDDGYVPCFGEGDPNCVGG</sequence>
<feature type="transmembrane region" description="Helical" evidence="1">
    <location>
        <begin position="90"/>
        <end position="115"/>
    </location>
</feature>
<evidence type="ECO:0000313" key="3">
    <source>
        <dbReference type="Proteomes" id="UP000228758"/>
    </source>
</evidence>
<dbReference type="AlphaFoldDB" id="A0A2M9CNH0"/>